<feature type="transmembrane region" description="Helical" evidence="4">
    <location>
        <begin position="377"/>
        <end position="397"/>
    </location>
</feature>
<proteinExistence type="predicted"/>
<gene>
    <name evidence="6" type="ORF">U0035_04970</name>
</gene>
<dbReference type="InterPro" id="IPR020846">
    <property type="entry name" value="MFS_dom"/>
</dbReference>
<dbReference type="RefSeq" id="WP_114788940.1">
    <property type="nucleotide sequence ID" value="NZ_CP139960.1"/>
</dbReference>
<evidence type="ECO:0000256" key="4">
    <source>
        <dbReference type="SAM" id="Phobius"/>
    </source>
</evidence>
<feature type="transmembrane region" description="Helical" evidence="4">
    <location>
        <begin position="292"/>
        <end position="311"/>
    </location>
</feature>
<dbReference type="Gene3D" id="1.20.1250.20">
    <property type="entry name" value="MFS general substrate transporter like domains"/>
    <property type="match status" value="2"/>
</dbReference>
<dbReference type="Pfam" id="PF07690">
    <property type="entry name" value="MFS_1"/>
    <property type="match status" value="1"/>
</dbReference>
<dbReference type="Proteomes" id="UP001325680">
    <property type="component" value="Chromosome"/>
</dbReference>
<feature type="transmembrane region" description="Helical" evidence="4">
    <location>
        <begin position="349"/>
        <end position="371"/>
    </location>
</feature>
<evidence type="ECO:0000256" key="3">
    <source>
        <dbReference type="ARBA" id="ARBA00023136"/>
    </source>
</evidence>
<name>A0ABZ0W885_9BACT</name>
<feature type="transmembrane region" description="Helical" evidence="4">
    <location>
        <begin position="317"/>
        <end position="337"/>
    </location>
</feature>
<dbReference type="InterPro" id="IPR036259">
    <property type="entry name" value="MFS_trans_sf"/>
</dbReference>
<dbReference type="InterPro" id="IPR011701">
    <property type="entry name" value="MFS"/>
</dbReference>
<dbReference type="PROSITE" id="PS50850">
    <property type="entry name" value="MFS"/>
    <property type="match status" value="1"/>
</dbReference>
<sequence length="406" mass="43381">MKATTSTTAALTASQTVYPILFAISLSHLLNDLIQSVIPAVYPLLKTNYALNFTQIGIITLVFQLTASILQPFVGSYTDKKPNPKSLVIGMTFSLIGLLFIAFASNFYYILASVCLIGMGSSVFHPEASRVAHLASGGKKGLAQSIFQVGGNAGSAAGPLLAALIVIPFGQKYIGWFGILALLAIAVLSFVGKWYQQNIQPRAERKPVVHDAVSNPGITKKRVIISIVILLVLIFSKYFYMASMTSYFTFYLIDKFHVSVQHSQIYLFIFLASVAAGTILGGPLGDRYGRKLIIWISILGAAPFTLLLPHVGLTATVILSVLIGLIISSAFSAILVYATELIPGKVGMVAGLFFGFAFGMGGIGSAVLGSLADKTSIEYVFSICAYLPLIGIITGFLPNIEGKKSK</sequence>
<keyword evidence="3 4" id="KW-0472">Membrane</keyword>
<evidence type="ECO:0000256" key="1">
    <source>
        <dbReference type="ARBA" id="ARBA00022692"/>
    </source>
</evidence>
<dbReference type="SUPFAM" id="SSF103473">
    <property type="entry name" value="MFS general substrate transporter"/>
    <property type="match status" value="1"/>
</dbReference>
<feature type="domain" description="Major facilitator superfamily (MFS) profile" evidence="5">
    <location>
        <begin position="20"/>
        <end position="403"/>
    </location>
</feature>
<keyword evidence="7" id="KW-1185">Reference proteome</keyword>
<dbReference type="CDD" id="cd17478">
    <property type="entry name" value="MFS_FsR"/>
    <property type="match status" value="1"/>
</dbReference>
<feature type="transmembrane region" description="Helical" evidence="4">
    <location>
        <begin position="265"/>
        <end position="285"/>
    </location>
</feature>
<dbReference type="EMBL" id="CP139960">
    <property type="protein sequence ID" value="WQD39498.1"/>
    <property type="molecule type" value="Genomic_DNA"/>
</dbReference>
<evidence type="ECO:0000259" key="5">
    <source>
        <dbReference type="PROSITE" id="PS50850"/>
    </source>
</evidence>
<dbReference type="PANTHER" id="PTHR43129:SF1">
    <property type="entry name" value="FOSMIDOMYCIN RESISTANCE PROTEIN"/>
    <property type="match status" value="1"/>
</dbReference>
<protein>
    <submittedName>
        <fullName evidence="6">MFS transporter</fullName>
    </submittedName>
</protein>
<evidence type="ECO:0000313" key="7">
    <source>
        <dbReference type="Proteomes" id="UP001325680"/>
    </source>
</evidence>
<evidence type="ECO:0000256" key="2">
    <source>
        <dbReference type="ARBA" id="ARBA00022989"/>
    </source>
</evidence>
<keyword evidence="2 4" id="KW-1133">Transmembrane helix</keyword>
<evidence type="ECO:0000313" key="6">
    <source>
        <dbReference type="EMBL" id="WQD39498.1"/>
    </source>
</evidence>
<feature type="transmembrane region" description="Helical" evidence="4">
    <location>
        <begin position="173"/>
        <end position="195"/>
    </location>
</feature>
<accession>A0ABZ0W885</accession>
<reference evidence="6 7" key="1">
    <citation type="submission" date="2023-12" db="EMBL/GenBank/DDBJ databases">
        <title>Genome sequencing and assembly of bacterial species from a model synthetic community.</title>
        <authorList>
            <person name="Hogle S.L."/>
        </authorList>
    </citation>
    <scope>NUCLEOTIDE SEQUENCE [LARGE SCALE GENOMIC DNA]</scope>
    <source>
        <strain evidence="6 7">HAMBI_3031</strain>
    </source>
</reference>
<feature type="transmembrane region" description="Helical" evidence="4">
    <location>
        <begin position="53"/>
        <end position="74"/>
    </location>
</feature>
<dbReference type="PANTHER" id="PTHR43129">
    <property type="entry name" value="FOSMIDOMYCIN RESISTANCE PROTEIN"/>
    <property type="match status" value="1"/>
</dbReference>
<feature type="transmembrane region" description="Helical" evidence="4">
    <location>
        <begin position="86"/>
        <end position="103"/>
    </location>
</feature>
<organism evidence="6 7">
    <name type="scientific">Niabella yanshanensis</name>
    <dbReference type="NCBI Taxonomy" id="577386"/>
    <lineage>
        <taxon>Bacteria</taxon>
        <taxon>Pseudomonadati</taxon>
        <taxon>Bacteroidota</taxon>
        <taxon>Chitinophagia</taxon>
        <taxon>Chitinophagales</taxon>
        <taxon>Chitinophagaceae</taxon>
        <taxon>Niabella</taxon>
    </lineage>
</organism>
<feature type="transmembrane region" description="Helical" evidence="4">
    <location>
        <begin position="223"/>
        <end position="253"/>
    </location>
</feature>
<keyword evidence="1 4" id="KW-0812">Transmembrane</keyword>
<feature type="transmembrane region" description="Helical" evidence="4">
    <location>
        <begin position="146"/>
        <end position="167"/>
    </location>
</feature>